<comment type="caution">
    <text evidence="4">The sequence shown here is derived from an EMBL/GenBank/DDBJ whole genome shotgun (WGS) entry which is preliminary data.</text>
</comment>
<proteinExistence type="inferred from homology"/>
<evidence type="ECO:0000256" key="1">
    <source>
        <dbReference type="ARBA" id="ARBA00009481"/>
    </source>
</evidence>
<reference evidence="4 5" key="1">
    <citation type="submission" date="2018-04" db="EMBL/GenBank/DDBJ databases">
        <title>Genomic Encyclopedia of Type Strains, Phase IV (KMG-IV): sequencing the most valuable type-strain genomes for metagenomic binning, comparative biology and taxonomic classification.</title>
        <authorList>
            <person name="Goeker M."/>
        </authorList>
    </citation>
    <scope>NUCLEOTIDE SEQUENCE [LARGE SCALE GENOMIC DNA]</scope>
    <source>
        <strain evidence="4 5">DSM 7138</strain>
    </source>
</reference>
<dbReference type="Gene3D" id="3.40.50.2000">
    <property type="entry name" value="Glycogen Phosphorylase B"/>
    <property type="match status" value="2"/>
</dbReference>
<name>A0A2T5BI17_MYCDI</name>
<organism evidence="4 5">
    <name type="scientific">Mycoplana dimorpha</name>
    <dbReference type="NCBI Taxonomy" id="28320"/>
    <lineage>
        <taxon>Bacteria</taxon>
        <taxon>Pseudomonadati</taxon>
        <taxon>Pseudomonadota</taxon>
        <taxon>Alphaproteobacteria</taxon>
        <taxon>Hyphomicrobiales</taxon>
        <taxon>Rhizobiaceae</taxon>
        <taxon>Mycoplana</taxon>
    </lineage>
</organism>
<sequence length="365" mass="39650">MMKIAFHSPLKSPDHPVPSGDRLMARLLVDALKRAGHAVEVASQLRSFTADPEGRDRALIEAEAAAEIDRLDGLWRAGGVPDVWFCYHPYYKAPDLIGPTLARRFGLAYVTAEASYSARRNQGIWANDQARLIEAVRGAALNLCFTRRDRDGLAAAAPEGRYLLLQPFIDPSALLDRAPQPQPGRLAAVAMMRAGDKMASYRMLAAALLQLQHRPWTLSVVGDGTLREEVRALFSPLPPERITWHGQSSASEIAAILRQSALYVWPGTGEAYGLAYLEAQAAGLPVVAQAVAGVPEVVRDGVTGLLTPAGDVHAFAVAIERLLANEGERRQMALAARRFVAEECSIDRASLRLDEALKRHVGGSR</sequence>
<protein>
    <submittedName>
        <fullName evidence="4">Glycosyltransferase involved in cell wall biosynthesis</fullName>
    </submittedName>
</protein>
<gene>
    <name evidence="4" type="ORF">C7449_101302</name>
</gene>
<dbReference type="GO" id="GO:0016757">
    <property type="term" value="F:glycosyltransferase activity"/>
    <property type="evidence" value="ECO:0007669"/>
    <property type="project" value="UniProtKB-KW"/>
</dbReference>
<dbReference type="SUPFAM" id="SSF53756">
    <property type="entry name" value="UDP-Glycosyltransferase/glycogen phosphorylase"/>
    <property type="match status" value="1"/>
</dbReference>
<keyword evidence="5" id="KW-1185">Reference proteome</keyword>
<accession>A0A2T5BI17</accession>
<dbReference type="AlphaFoldDB" id="A0A2T5BI17"/>
<comment type="similarity">
    <text evidence="1">Belongs to the glycosyltransferase group 1 family. Glycosyltransferase 4 subfamily.</text>
</comment>
<evidence type="ECO:0000313" key="5">
    <source>
        <dbReference type="Proteomes" id="UP000241247"/>
    </source>
</evidence>
<dbReference type="CDD" id="cd03801">
    <property type="entry name" value="GT4_PimA-like"/>
    <property type="match status" value="1"/>
</dbReference>
<dbReference type="Pfam" id="PF13692">
    <property type="entry name" value="Glyco_trans_1_4"/>
    <property type="match status" value="1"/>
</dbReference>
<evidence type="ECO:0000256" key="3">
    <source>
        <dbReference type="ARBA" id="ARBA00022679"/>
    </source>
</evidence>
<evidence type="ECO:0000256" key="2">
    <source>
        <dbReference type="ARBA" id="ARBA00022676"/>
    </source>
</evidence>
<dbReference type="Proteomes" id="UP000241247">
    <property type="component" value="Unassembled WGS sequence"/>
</dbReference>
<keyword evidence="2" id="KW-0328">Glycosyltransferase</keyword>
<dbReference type="PANTHER" id="PTHR12526">
    <property type="entry name" value="GLYCOSYLTRANSFERASE"/>
    <property type="match status" value="1"/>
</dbReference>
<dbReference type="PANTHER" id="PTHR12526:SF640">
    <property type="entry name" value="COLANIC ACID BIOSYNTHESIS GLYCOSYLTRANSFERASE WCAL-RELATED"/>
    <property type="match status" value="1"/>
</dbReference>
<keyword evidence="3 4" id="KW-0808">Transferase</keyword>
<evidence type="ECO:0000313" key="4">
    <source>
        <dbReference type="EMBL" id="PTM98637.1"/>
    </source>
</evidence>
<dbReference type="EMBL" id="PZZZ01000001">
    <property type="protein sequence ID" value="PTM98637.1"/>
    <property type="molecule type" value="Genomic_DNA"/>
</dbReference>